<organism evidence="1 2">
    <name type="scientific">Microvenator marinus</name>
    <dbReference type="NCBI Taxonomy" id="2600177"/>
    <lineage>
        <taxon>Bacteria</taxon>
        <taxon>Deltaproteobacteria</taxon>
        <taxon>Bradymonadales</taxon>
        <taxon>Microvenatoraceae</taxon>
        <taxon>Microvenator</taxon>
    </lineage>
</organism>
<reference evidence="1 2" key="1">
    <citation type="submission" date="2019-08" db="EMBL/GenBank/DDBJ databases">
        <authorList>
            <person name="Liang Q."/>
        </authorList>
    </citation>
    <scope>NUCLEOTIDE SEQUENCE [LARGE SCALE GENOMIC DNA]</scope>
    <source>
        <strain evidence="1 2">V1718</strain>
    </source>
</reference>
<evidence type="ECO:0000313" key="2">
    <source>
        <dbReference type="Proteomes" id="UP000321595"/>
    </source>
</evidence>
<dbReference type="KEGG" id="bbae:FRD01_18915"/>
<gene>
    <name evidence="1" type="ORF">FRD01_18915</name>
</gene>
<dbReference type="EMBL" id="CP042467">
    <property type="protein sequence ID" value="QED29267.1"/>
    <property type="molecule type" value="Genomic_DNA"/>
</dbReference>
<protein>
    <recommendedName>
        <fullName evidence="3">Isoquinoline 1-oxidoreductase subunit</fullName>
    </recommendedName>
</protein>
<proteinExistence type="predicted"/>
<name>A0A5B8XVQ6_9DELT</name>
<sequence>MKTVTRQVLLGFFGVLGLGTAVLGVVSVSGAEEPTKVEREPRTPRTGIGAEQSKEAWGTVYEVLVSPRCMNCHPVGEEPLQTDQSIPHAMNISRQSQANGLECATCHQPFNTEVYGAPGEAGPPGAPHWQLPPKDMPMVFQDRTPTELCEQLKRPADNGNKSLEELVEHVTFDALVLWGWNPGGNRTKPPHSHEDFVEAFEIWVDGGAHCP</sequence>
<keyword evidence="2" id="KW-1185">Reference proteome</keyword>
<dbReference type="SUPFAM" id="SSF48695">
    <property type="entry name" value="Multiheme cytochromes"/>
    <property type="match status" value="1"/>
</dbReference>
<dbReference type="InterPro" id="IPR036280">
    <property type="entry name" value="Multihaem_cyt_sf"/>
</dbReference>
<evidence type="ECO:0008006" key="3">
    <source>
        <dbReference type="Google" id="ProtNLM"/>
    </source>
</evidence>
<dbReference type="RefSeq" id="WP_146962500.1">
    <property type="nucleotide sequence ID" value="NZ_CP042467.1"/>
</dbReference>
<dbReference type="OrthoDB" id="656942at2"/>
<evidence type="ECO:0000313" key="1">
    <source>
        <dbReference type="EMBL" id="QED29267.1"/>
    </source>
</evidence>
<accession>A0A5B8XVQ6</accession>
<dbReference type="AlphaFoldDB" id="A0A5B8XVQ6"/>
<dbReference type="Proteomes" id="UP000321595">
    <property type="component" value="Chromosome"/>
</dbReference>